<protein>
    <submittedName>
        <fullName evidence="1">Uncharacterized protein</fullName>
    </submittedName>
</protein>
<dbReference type="Proteomes" id="UP001175227">
    <property type="component" value="Unassembled WGS sequence"/>
</dbReference>
<evidence type="ECO:0000313" key="2">
    <source>
        <dbReference type="Proteomes" id="UP001175227"/>
    </source>
</evidence>
<keyword evidence="2" id="KW-1185">Reference proteome</keyword>
<proteinExistence type="predicted"/>
<evidence type="ECO:0000313" key="1">
    <source>
        <dbReference type="EMBL" id="KAK0489427.1"/>
    </source>
</evidence>
<gene>
    <name evidence="1" type="ORF">IW261DRAFT_1557914</name>
</gene>
<dbReference type="EMBL" id="JAUEPR010000002">
    <property type="protein sequence ID" value="KAK0489427.1"/>
    <property type="molecule type" value="Genomic_DNA"/>
</dbReference>
<sequence length="270" mass="30366">MSLRPCPDISTLNATQLSPDDFCNFSNMISVGAAGDPSPQRFMYQRVGNNYLPFPKSCKGSLYYWTHTDLPAVFGGIRFRLLPNRESTLFSEGKDLCMPNGIPWLVPLGHIVGRTGKMLQLLLKDGLVNQSLINSEYIQAFPKLRLKTGSVLLQSFEEPFPLSLPQDSVRVHLLPKGHTPQKVFLLFKPTPDIQNLVEHGQKVNAHVRLEIARPKSNSLRARLRILRVFVQGIPLDGECSPIECKYISGLPAFLSWLPSTYDPPQSFHRE</sequence>
<comment type="caution">
    <text evidence="1">The sequence shown here is derived from an EMBL/GenBank/DDBJ whole genome shotgun (WGS) entry which is preliminary data.</text>
</comment>
<accession>A0AA39PRY3</accession>
<reference evidence="1" key="1">
    <citation type="submission" date="2023-06" db="EMBL/GenBank/DDBJ databases">
        <authorList>
            <consortium name="Lawrence Berkeley National Laboratory"/>
            <person name="Ahrendt S."/>
            <person name="Sahu N."/>
            <person name="Indic B."/>
            <person name="Wong-Bajracharya J."/>
            <person name="Merenyi Z."/>
            <person name="Ke H.-M."/>
            <person name="Monk M."/>
            <person name="Kocsube S."/>
            <person name="Drula E."/>
            <person name="Lipzen A."/>
            <person name="Balint B."/>
            <person name="Henrissat B."/>
            <person name="Andreopoulos B."/>
            <person name="Martin F.M."/>
            <person name="Harder C.B."/>
            <person name="Rigling D."/>
            <person name="Ford K.L."/>
            <person name="Foster G.D."/>
            <person name="Pangilinan J."/>
            <person name="Papanicolaou A."/>
            <person name="Barry K."/>
            <person name="LaButti K."/>
            <person name="Viragh M."/>
            <person name="Koriabine M."/>
            <person name="Yan M."/>
            <person name="Riley R."/>
            <person name="Champramary S."/>
            <person name="Plett K.L."/>
            <person name="Tsai I.J."/>
            <person name="Slot J."/>
            <person name="Sipos G."/>
            <person name="Plett J."/>
            <person name="Nagy L.G."/>
            <person name="Grigoriev I.V."/>
        </authorList>
    </citation>
    <scope>NUCLEOTIDE SEQUENCE</scope>
    <source>
        <strain evidence="1">ICMP 16352</strain>
    </source>
</reference>
<dbReference type="AlphaFoldDB" id="A0AA39PRY3"/>
<organism evidence="1 2">
    <name type="scientific">Armillaria novae-zelandiae</name>
    <dbReference type="NCBI Taxonomy" id="153914"/>
    <lineage>
        <taxon>Eukaryota</taxon>
        <taxon>Fungi</taxon>
        <taxon>Dikarya</taxon>
        <taxon>Basidiomycota</taxon>
        <taxon>Agaricomycotina</taxon>
        <taxon>Agaricomycetes</taxon>
        <taxon>Agaricomycetidae</taxon>
        <taxon>Agaricales</taxon>
        <taxon>Marasmiineae</taxon>
        <taxon>Physalacriaceae</taxon>
        <taxon>Armillaria</taxon>
    </lineage>
</organism>
<name>A0AA39PRY3_9AGAR</name>